<dbReference type="PROSITE" id="PS51708">
    <property type="entry name" value="CHAD"/>
    <property type="match status" value="1"/>
</dbReference>
<evidence type="ECO:0000313" key="2">
    <source>
        <dbReference type="EMBL" id="RDS86044.1"/>
    </source>
</evidence>
<proteinExistence type="predicted"/>
<dbReference type="SMART" id="SM00880">
    <property type="entry name" value="CHAD"/>
    <property type="match status" value="1"/>
</dbReference>
<name>A0A370XC82_9GAMM</name>
<evidence type="ECO:0000313" key="3">
    <source>
        <dbReference type="Proteomes" id="UP000255334"/>
    </source>
</evidence>
<keyword evidence="3" id="KW-1185">Reference proteome</keyword>
<dbReference type="PANTHER" id="PTHR39339">
    <property type="entry name" value="SLR1444 PROTEIN"/>
    <property type="match status" value="1"/>
</dbReference>
<reference evidence="2 3" key="1">
    <citation type="submission" date="2018-07" db="EMBL/GenBank/DDBJ databases">
        <title>Dyella monticola sp. nov. and Dyella psychrodurans sp. nov. isolated from monsoon evergreen broad-leaved forest soil of Dinghu Mountain, China.</title>
        <authorList>
            <person name="Gao Z."/>
            <person name="Qiu L."/>
        </authorList>
    </citation>
    <scope>NUCLEOTIDE SEQUENCE [LARGE SCALE GENOMIC DNA]</scope>
    <source>
        <strain evidence="2 3">4MSK11</strain>
    </source>
</reference>
<dbReference type="AlphaFoldDB" id="A0A370XC82"/>
<dbReference type="EMBL" id="QRBF01000001">
    <property type="protein sequence ID" value="RDS86044.1"/>
    <property type="molecule type" value="Genomic_DNA"/>
</dbReference>
<accession>A0A370XC82</accession>
<dbReference type="InterPro" id="IPR038186">
    <property type="entry name" value="CHAD_dom_sf"/>
</dbReference>
<organism evidence="2 3">
    <name type="scientific">Dyella psychrodurans</name>
    <dbReference type="NCBI Taxonomy" id="1927960"/>
    <lineage>
        <taxon>Bacteria</taxon>
        <taxon>Pseudomonadati</taxon>
        <taxon>Pseudomonadota</taxon>
        <taxon>Gammaproteobacteria</taxon>
        <taxon>Lysobacterales</taxon>
        <taxon>Rhodanobacteraceae</taxon>
        <taxon>Dyella</taxon>
    </lineage>
</organism>
<dbReference type="Proteomes" id="UP000255334">
    <property type="component" value="Unassembled WGS sequence"/>
</dbReference>
<gene>
    <name evidence="2" type="ORF">DWU99_01875</name>
</gene>
<dbReference type="Gene3D" id="1.40.20.10">
    <property type="entry name" value="CHAD domain"/>
    <property type="match status" value="1"/>
</dbReference>
<dbReference type="Pfam" id="PF05235">
    <property type="entry name" value="CHAD"/>
    <property type="match status" value="1"/>
</dbReference>
<feature type="domain" description="CHAD" evidence="1">
    <location>
        <begin position="6"/>
        <end position="289"/>
    </location>
</feature>
<protein>
    <submittedName>
        <fullName evidence="2">CHAD domain-containing protein</fullName>
    </submittedName>
</protein>
<dbReference type="PANTHER" id="PTHR39339:SF1">
    <property type="entry name" value="CHAD DOMAIN-CONTAINING PROTEIN"/>
    <property type="match status" value="1"/>
</dbReference>
<dbReference type="InterPro" id="IPR007899">
    <property type="entry name" value="CHAD_dom"/>
</dbReference>
<evidence type="ECO:0000259" key="1">
    <source>
        <dbReference type="PROSITE" id="PS51708"/>
    </source>
</evidence>
<comment type="caution">
    <text evidence="2">The sequence shown here is derived from an EMBL/GenBank/DDBJ whole genome shotgun (WGS) entry which is preliminary data.</text>
</comment>
<sequence length="289" mass="33025">MNDAKRSPSPHAGPTLASIAARECRAMERALALRKGRHDGIHEARKSSRRLRSLLAFLPAAIDRRTTTLDKSLKQLAGGFSSLRDAHVAARTARLLATTHHAALTSSLLDALEDQSKATLKQALEKDPGWRRRRAKAHRIATAMARLPWQQVDAIEVRKALKQSIRRTKKAKKKALEERSVPAYHRWRRRARQLRYQLEFVRKVRRVMDIKKRRAERYDDRLKDLTLTIDRLGWRQDFGVFLRAVEQLPASPDVVALREGLRRKSSALSKVSPPMPKSRLDRAFVVHGS</sequence>